<dbReference type="PIRSF" id="PIRSF006060">
    <property type="entry name" value="AA_transporter"/>
    <property type="match status" value="1"/>
</dbReference>
<dbReference type="GO" id="GO:0016020">
    <property type="term" value="C:membrane"/>
    <property type="evidence" value="ECO:0007669"/>
    <property type="project" value="UniProtKB-SubCell"/>
</dbReference>
<feature type="transmembrane region" description="Helical" evidence="6">
    <location>
        <begin position="438"/>
        <end position="457"/>
    </location>
</feature>
<feature type="transmembrane region" description="Helical" evidence="6">
    <location>
        <begin position="115"/>
        <end position="139"/>
    </location>
</feature>
<keyword evidence="8" id="KW-1185">Reference proteome</keyword>
<feature type="transmembrane region" description="Helical" evidence="6">
    <location>
        <begin position="27"/>
        <end position="51"/>
    </location>
</feature>
<comment type="caution">
    <text evidence="7">The sequence shown here is derived from an EMBL/GenBank/DDBJ whole genome shotgun (WGS) entry which is preliminary data.</text>
</comment>
<keyword evidence="4 6" id="KW-1133">Transmembrane helix</keyword>
<protein>
    <recommendedName>
        <fullName evidence="9">Amino acid transporter</fullName>
    </recommendedName>
</protein>
<dbReference type="PROSITE" id="PS00218">
    <property type="entry name" value="AMINO_ACID_PERMEASE_1"/>
    <property type="match status" value="1"/>
</dbReference>
<feature type="transmembrane region" description="Helical" evidence="6">
    <location>
        <begin position="469"/>
        <end position="488"/>
    </location>
</feature>
<evidence type="ECO:0000256" key="2">
    <source>
        <dbReference type="ARBA" id="ARBA00022448"/>
    </source>
</evidence>
<sequence>MASRLTDEQRLEQLGYKQELKRELTSFTNFAFSFSIISILTGLNSLYLYGFNTGGPIAIIWGWPIVSFFTLTVGLSMAEICSSFPTSGGLYYWSAQLAGPRWAPLASWVTGWFNLMGQIGCTAGIVFGFATVLLQIVSLNNPDYSATPAQLVLVCAAVLFVHALLNTFAIKAVNALNYVSVWWHIFGVAIIVIAVLVKAPVHQSASYVFGEFRDNTGGWGEKAGDGYVFLLGLLTAQFTLTGFDASAHMSEETANASVAGPIGVVMSIVVSAIVGWIYLLGLTFSIQNETAVAGQPGPDGSASIGGVVQIFLDATSTKGATLLALIVLGAMFWCGMSSVTANSRMIYAFTRDGALPFSDFLHRIHPKTRTPIAAVWLSAVLSLVLCLPILGNSTAFAAVTSITVIGLYVSYVIPVVLRLTIARHTFERGPVHLGRWSFVIGWIAVLWTCIITVLFVLPPAYPVDAINMNYASVMVGFVLFFSMGWWVLGARKWFKGPRIAVAHVDPAALDRDATHVELDMDQKPAKMI</sequence>
<organism evidence="7 8">
    <name type="scientific">Geranomyces variabilis</name>
    <dbReference type="NCBI Taxonomy" id="109894"/>
    <lineage>
        <taxon>Eukaryota</taxon>
        <taxon>Fungi</taxon>
        <taxon>Fungi incertae sedis</taxon>
        <taxon>Chytridiomycota</taxon>
        <taxon>Chytridiomycota incertae sedis</taxon>
        <taxon>Chytridiomycetes</taxon>
        <taxon>Spizellomycetales</taxon>
        <taxon>Powellomycetaceae</taxon>
        <taxon>Geranomyces</taxon>
    </lineage>
</organism>
<dbReference type="Gene3D" id="1.20.1740.10">
    <property type="entry name" value="Amino acid/polyamine transporter I"/>
    <property type="match status" value="1"/>
</dbReference>
<feature type="transmembrane region" description="Helical" evidence="6">
    <location>
        <begin position="151"/>
        <end position="170"/>
    </location>
</feature>
<dbReference type="AlphaFoldDB" id="A0AAD5TR34"/>
<evidence type="ECO:0000256" key="5">
    <source>
        <dbReference type="ARBA" id="ARBA00023136"/>
    </source>
</evidence>
<gene>
    <name evidence="7" type="ORF">HDU87_000359</name>
</gene>
<dbReference type="PANTHER" id="PTHR45649:SF26">
    <property type="entry name" value="OS04G0435100 PROTEIN"/>
    <property type="match status" value="1"/>
</dbReference>
<dbReference type="GO" id="GO:0006865">
    <property type="term" value="P:amino acid transport"/>
    <property type="evidence" value="ECO:0007669"/>
    <property type="project" value="InterPro"/>
</dbReference>
<feature type="transmembrane region" description="Helical" evidence="6">
    <location>
        <begin position="320"/>
        <end position="341"/>
    </location>
</feature>
<reference evidence="7" key="1">
    <citation type="submission" date="2020-05" db="EMBL/GenBank/DDBJ databases">
        <title>Phylogenomic resolution of chytrid fungi.</title>
        <authorList>
            <person name="Stajich J.E."/>
            <person name="Amses K."/>
            <person name="Simmons R."/>
            <person name="Seto K."/>
            <person name="Myers J."/>
            <person name="Bonds A."/>
            <person name="Quandt C.A."/>
            <person name="Barry K."/>
            <person name="Liu P."/>
            <person name="Grigoriev I."/>
            <person name="Longcore J.E."/>
            <person name="James T.Y."/>
        </authorList>
    </citation>
    <scope>NUCLEOTIDE SEQUENCE</scope>
    <source>
        <strain evidence="7">JEL0379</strain>
    </source>
</reference>
<keyword evidence="3 6" id="KW-0812">Transmembrane</keyword>
<feature type="transmembrane region" description="Helical" evidence="6">
    <location>
        <begin position="57"/>
        <end position="78"/>
    </location>
</feature>
<dbReference type="InterPro" id="IPR004840">
    <property type="entry name" value="Amino_acid_permease_CS"/>
</dbReference>
<accession>A0AAD5TR34</accession>
<keyword evidence="5 6" id="KW-0472">Membrane</keyword>
<evidence type="ECO:0000256" key="3">
    <source>
        <dbReference type="ARBA" id="ARBA00022692"/>
    </source>
</evidence>
<evidence type="ECO:0000313" key="8">
    <source>
        <dbReference type="Proteomes" id="UP001212152"/>
    </source>
</evidence>
<feature type="transmembrane region" description="Helical" evidence="6">
    <location>
        <begin position="396"/>
        <end position="417"/>
    </location>
</feature>
<comment type="subcellular location">
    <subcellularLocation>
        <location evidence="1">Membrane</location>
        <topology evidence="1">Multi-pass membrane protein</topology>
    </subcellularLocation>
</comment>
<dbReference type="GO" id="GO:0022857">
    <property type="term" value="F:transmembrane transporter activity"/>
    <property type="evidence" value="ECO:0007669"/>
    <property type="project" value="InterPro"/>
</dbReference>
<evidence type="ECO:0000313" key="7">
    <source>
        <dbReference type="EMBL" id="KAJ3182019.1"/>
    </source>
</evidence>
<evidence type="ECO:0000256" key="4">
    <source>
        <dbReference type="ARBA" id="ARBA00022989"/>
    </source>
</evidence>
<keyword evidence="2" id="KW-0813">Transport</keyword>
<dbReference type="Proteomes" id="UP001212152">
    <property type="component" value="Unassembled WGS sequence"/>
</dbReference>
<dbReference type="InterPro" id="IPR002293">
    <property type="entry name" value="AA/rel_permease1"/>
</dbReference>
<evidence type="ECO:0000256" key="1">
    <source>
        <dbReference type="ARBA" id="ARBA00004141"/>
    </source>
</evidence>
<dbReference type="PANTHER" id="PTHR45649">
    <property type="entry name" value="AMINO-ACID PERMEASE BAT1"/>
    <property type="match status" value="1"/>
</dbReference>
<evidence type="ECO:0008006" key="9">
    <source>
        <dbReference type="Google" id="ProtNLM"/>
    </source>
</evidence>
<evidence type="ECO:0000256" key="6">
    <source>
        <dbReference type="SAM" id="Phobius"/>
    </source>
</evidence>
<dbReference type="Pfam" id="PF13520">
    <property type="entry name" value="AA_permease_2"/>
    <property type="match status" value="1"/>
</dbReference>
<feature type="transmembrane region" description="Helical" evidence="6">
    <location>
        <begin position="372"/>
        <end position="390"/>
    </location>
</feature>
<name>A0AAD5TR34_9FUNG</name>
<dbReference type="EMBL" id="JADGJQ010000010">
    <property type="protein sequence ID" value="KAJ3182019.1"/>
    <property type="molecule type" value="Genomic_DNA"/>
</dbReference>
<feature type="transmembrane region" description="Helical" evidence="6">
    <location>
        <begin position="258"/>
        <end position="279"/>
    </location>
</feature>
<feature type="transmembrane region" description="Helical" evidence="6">
    <location>
        <begin position="176"/>
        <end position="197"/>
    </location>
</feature>
<proteinExistence type="predicted"/>